<dbReference type="PANTHER" id="PTHR33204:SF29">
    <property type="entry name" value="TRANSCRIPTIONAL REGULATOR"/>
    <property type="match status" value="1"/>
</dbReference>
<dbReference type="Pfam" id="PF01638">
    <property type="entry name" value="HxlR"/>
    <property type="match status" value="1"/>
</dbReference>
<dbReference type="OrthoDB" id="9797599at2"/>
<dbReference type="CDD" id="cd00090">
    <property type="entry name" value="HTH_ARSR"/>
    <property type="match status" value="1"/>
</dbReference>
<name>A0A3E1NHC2_9BACT</name>
<comment type="caution">
    <text evidence="5">The sequence shown here is derived from an EMBL/GenBank/DDBJ whole genome shotgun (WGS) entry which is preliminary data.</text>
</comment>
<dbReference type="GO" id="GO:0006355">
    <property type="term" value="P:regulation of DNA-templated transcription"/>
    <property type="evidence" value="ECO:0007669"/>
    <property type="project" value="UniProtKB-ARBA"/>
</dbReference>
<keyword evidence="1" id="KW-0805">Transcription regulation</keyword>
<evidence type="ECO:0000256" key="2">
    <source>
        <dbReference type="ARBA" id="ARBA00023125"/>
    </source>
</evidence>
<dbReference type="GO" id="GO:0003677">
    <property type="term" value="F:DNA binding"/>
    <property type="evidence" value="ECO:0007669"/>
    <property type="project" value="UniProtKB-KW"/>
</dbReference>
<evidence type="ECO:0000313" key="6">
    <source>
        <dbReference type="Proteomes" id="UP000261284"/>
    </source>
</evidence>
<sequence length="133" mass="14728">MKNNSIVDTQAYNKKENRKNNCPVHATIAALSGKWKMQILWELRNEAKRFGQLQESIAGITPAVLSAQLQTLTQEGILHRELYPAVPPKVEYSLTGAGQSLIAVIVAMEKWGIQQLAHAQLPYDNSCLWDGAG</sequence>
<evidence type="ECO:0000256" key="1">
    <source>
        <dbReference type="ARBA" id="ARBA00023015"/>
    </source>
</evidence>
<evidence type="ECO:0000256" key="3">
    <source>
        <dbReference type="ARBA" id="ARBA00023163"/>
    </source>
</evidence>
<organism evidence="5 6">
    <name type="scientific">Deminuibacter soli</name>
    <dbReference type="NCBI Taxonomy" id="2291815"/>
    <lineage>
        <taxon>Bacteria</taxon>
        <taxon>Pseudomonadati</taxon>
        <taxon>Bacteroidota</taxon>
        <taxon>Chitinophagia</taxon>
        <taxon>Chitinophagales</taxon>
        <taxon>Chitinophagaceae</taxon>
        <taxon>Deminuibacter</taxon>
    </lineage>
</organism>
<dbReference type="AlphaFoldDB" id="A0A3E1NHC2"/>
<reference evidence="5 6" key="1">
    <citation type="submission" date="2018-08" db="EMBL/GenBank/DDBJ databases">
        <title>Chitinophagaceae sp. K23C18032701, a novel bacterium isolated from forest soil.</title>
        <authorList>
            <person name="Wang C."/>
        </authorList>
    </citation>
    <scope>NUCLEOTIDE SEQUENCE [LARGE SCALE GENOMIC DNA]</scope>
    <source>
        <strain evidence="5 6">K23C18032701</strain>
    </source>
</reference>
<protein>
    <submittedName>
        <fullName evidence="5">Transcriptional regulator</fullName>
    </submittedName>
</protein>
<dbReference type="Gene3D" id="1.10.10.10">
    <property type="entry name" value="Winged helix-like DNA-binding domain superfamily/Winged helix DNA-binding domain"/>
    <property type="match status" value="1"/>
</dbReference>
<feature type="domain" description="HTH hxlR-type" evidence="4">
    <location>
        <begin position="22"/>
        <end position="120"/>
    </location>
</feature>
<dbReference type="InterPro" id="IPR036388">
    <property type="entry name" value="WH-like_DNA-bd_sf"/>
</dbReference>
<gene>
    <name evidence="5" type="ORF">DXN05_15060</name>
</gene>
<evidence type="ECO:0000313" key="5">
    <source>
        <dbReference type="EMBL" id="RFM27343.1"/>
    </source>
</evidence>
<accession>A0A3E1NHC2</accession>
<dbReference type="SUPFAM" id="SSF46785">
    <property type="entry name" value="Winged helix' DNA-binding domain"/>
    <property type="match status" value="1"/>
</dbReference>
<dbReference type="Proteomes" id="UP000261284">
    <property type="component" value="Unassembled WGS sequence"/>
</dbReference>
<dbReference type="RefSeq" id="WP_116848101.1">
    <property type="nucleotide sequence ID" value="NZ_QTJU01000005.1"/>
</dbReference>
<dbReference type="InterPro" id="IPR002577">
    <property type="entry name" value="HTH_HxlR"/>
</dbReference>
<proteinExistence type="predicted"/>
<dbReference type="PROSITE" id="PS51118">
    <property type="entry name" value="HTH_HXLR"/>
    <property type="match status" value="1"/>
</dbReference>
<dbReference type="EMBL" id="QTJU01000005">
    <property type="protein sequence ID" value="RFM27343.1"/>
    <property type="molecule type" value="Genomic_DNA"/>
</dbReference>
<evidence type="ECO:0000259" key="4">
    <source>
        <dbReference type="PROSITE" id="PS51118"/>
    </source>
</evidence>
<keyword evidence="2" id="KW-0238">DNA-binding</keyword>
<keyword evidence="3" id="KW-0804">Transcription</keyword>
<dbReference type="PANTHER" id="PTHR33204">
    <property type="entry name" value="TRANSCRIPTIONAL REGULATOR, MARR FAMILY"/>
    <property type="match status" value="1"/>
</dbReference>
<dbReference type="InterPro" id="IPR011991">
    <property type="entry name" value="ArsR-like_HTH"/>
</dbReference>
<keyword evidence="6" id="KW-1185">Reference proteome</keyword>
<dbReference type="InterPro" id="IPR036390">
    <property type="entry name" value="WH_DNA-bd_sf"/>
</dbReference>